<keyword evidence="2" id="KW-1133">Transmembrane helix</keyword>
<dbReference type="AlphaFoldDB" id="A0A840IP46"/>
<keyword evidence="2" id="KW-0472">Membrane</keyword>
<evidence type="ECO:0000256" key="2">
    <source>
        <dbReference type="SAM" id="Phobius"/>
    </source>
</evidence>
<keyword evidence="4" id="KW-1185">Reference proteome</keyword>
<dbReference type="Proteomes" id="UP000581769">
    <property type="component" value="Unassembled WGS sequence"/>
</dbReference>
<feature type="transmembrane region" description="Helical" evidence="2">
    <location>
        <begin position="6"/>
        <end position="28"/>
    </location>
</feature>
<organism evidence="3 4">
    <name type="scientific">Amycolatopsis jiangsuensis</name>
    <dbReference type="NCBI Taxonomy" id="1181879"/>
    <lineage>
        <taxon>Bacteria</taxon>
        <taxon>Bacillati</taxon>
        <taxon>Actinomycetota</taxon>
        <taxon>Actinomycetes</taxon>
        <taxon>Pseudonocardiales</taxon>
        <taxon>Pseudonocardiaceae</taxon>
        <taxon>Amycolatopsis</taxon>
    </lineage>
</organism>
<sequence>MAVDAVVGGAVAGGAVAVGAVAGLWPLVRWRHAVAGDAMVSCAAAGGVVAAGAEAGAAKAGAVLVSVRRRVVLWPLVPRLALSRLAVPWPAVPWPPVPSWAVPWPAVPWPPVPWPAVMWRTMRWRLAGRRARGGREPRSPGGGDSDPAEARPARRALRPGCLAGSWGAPEQGGGSPSGNRSSCGRSQERHPRPRAVSQRCRPGRSRCLLLVCRGPSEPGRLVVRGKQREHRPAAI</sequence>
<reference evidence="3 4" key="1">
    <citation type="submission" date="2020-08" db="EMBL/GenBank/DDBJ databases">
        <title>Sequencing the genomes of 1000 actinobacteria strains.</title>
        <authorList>
            <person name="Klenk H.-P."/>
        </authorList>
    </citation>
    <scope>NUCLEOTIDE SEQUENCE [LARGE SCALE GENOMIC DNA]</scope>
    <source>
        <strain evidence="3 4">DSM 45859</strain>
    </source>
</reference>
<evidence type="ECO:0000256" key="1">
    <source>
        <dbReference type="SAM" id="MobiDB-lite"/>
    </source>
</evidence>
<feature type="region of interest" description="Disordered" evidence="1">
    <location>
        <begin position="129"/>
        <end position="201"/>
    </location>
</feature>
<accession>A0A840IP46</accession>
<dbReference type="EMBL" id="JACHMG010000001">
    <property type="protein sequence ID" value="MBB4682972.1"/>
    <property type="molecule type" value="Genomic_DNA"/>
</dbReference>
<evidence type="ECO:0000313" key="3">
    <source>
        <dbReference type="EMBL" id="MBB4682972.1"/>
    </source>
</evidence>
<name>A0A840IP46_9PSEU</name>
<protein>
    <submittedName>
        <fullName evidence="3">Uncharacterized protein</fullName>
    </submittedName>
</protein>
<proteinExistence type="predicted"/>
<keyword evidence="2" id="KW-0812">Transmembrane</keyword>
<comment type="caution">
    <text evidence="3">The sequence shown here is derived from an EMBL/GenBank/DDBJ whole genome shotgun (WGS) entry which is preliminary data.</text>
</comment>
<gene>
    <name evidence="3" type="ORF">BJY18_000457</name>
</gene>
<evidence type="ECO:0000313" key="4">
    <source>
        <dbReference type="Proteomes" id="UP000581769"/>
    </source>
</evidence>